<keyword evidence="6" id="KW-0966">Cell projection</keyword>
<dbReference type="PRINTS" id="PR01006">
    <property type="entry name" value="FLGHOOKFLIE"/>
</dbReference>
<gene>
    <name evidence="5 6" type="primary">fliE</name>
    <name evidence="6" type="ORF">SGGMMB4_00094</name>
</gene>
<name>A0A193QES3_SODGM</name>
<dbReference type="GO" id="GO:0071973">
    <property type="term" value="P:bacterial-type flagellum-dependent cell motility"/>
    <property type="evidence" value="ECO:0007669"/>
    <property type="project" value="InterPro"/>
</dbReference>
<dbReference type="GO" id="GO:0009425">
    <property type="term" value="C:bacterial-type flagellum basal body"/>
    <property type="evidence" value="ECO:0007669"/>
    <property type="project" value="UniProtKB-SubCell"/>
</dbReference>
<dbReference type="NCBIfam" id="TIGR00205">
    <property type="entry name" value="fliE"/>
    <property type="match status" value="1"/>
</dbReference>
<dbReference type="RefSeq" id="WP_011409919.1">
    <property type="nucleotide sequence ID" value="NC_007712.1"/>
</dbReference>
<dbReference type="HAMAP" id="MF_00724">
    <property type="entry name" value="FliE"/>
    <property type="match status" value="1"/>
</dbReference>
<evidence type="ECO:0000256" key="1">
    <source>
        <dbReference type="ARBA" id="ARBA00004117"/>
    </source>
</evidence>
<evidence type="ECO:0000256" key="5">
    <source>
        <dbReference type="HAMAP-Rule" id="MF_00724"/>
    </source>
</evidence>
<dbReference type="KEGG" id="sgl:SG0054"/>
<dbReference type="PANTHER" id="PTHR34653">
    <property type="match status" value="1"/>
</dbReference>
<organism evidence="6 7">
    <name type="scientific">Sodalis glossinidius (strain morsitans)</name>
    <dbReference type="NCBI Taxonomy" id="343509"/>
    <lineage>
        <taxon>Bacteria</taxon>
        <taxon>Pseudomonadati</taxon>
        <taxon>Pseudomonadota</taxon>
        <taxon>Gammaproteobacteria</taxon>
        <taxon>Enterobacterales</taxon>
        <taxon>Bruguierivoracaceae</taxon>
        <taxon>Sodalis</taxon>
    </lineage>
</organism>
<dbReference type="GO" id="GO:0003774">
    <property type="term" value="F:cytoskeletal motor activity"/>
    <property type="evidence" value="ECO:0007669"/>
    <property type="project" value="InterPro"/>
</dbReference>
<evidence type="ECO:0000256" key="4">
    <source>
        <dbReference type="ARBA" id="ARBA00023143"/>
    </source>
</evidence>
<reference evidence="6 7" key="1">
    <citation type="submission" date="2015-05" db="EMBL/GenBank/DDBJ databases">
        <authorList>
            <person name="Goodhead I."/>
        </authorList>
    </citation>
    <scope>NUCLEOTIDE SEQUENCE [LARGE SCALE GENOMIC DNA]</scope>
    <source>
        <strain evidence="7">morsitans</strain>
    </source>
</reference>
<evidence type="ECO:0000256" key="2">
    <source>
        <dbReference type="ARBA" id="ARBA00009272"/>
    </source>
</evidence>
<accession>A0A193QES3</accession>
<dbReference type="SMR" id="A0A193QES3"/>
<dbReference type="Pfam" id="PF02049">
    <property type="entry name" value="FliE"/>
    <property type="match status" value="1"/>
</dbReference>
<keyword evidence="6" id="KW-0282">Flagellum</keyword>
<dbReference type="PANTHER" id="PTHR34653:SF1">
    <property type="entry name" value="FLAGELLAR HOOK-BASAL BODY COMPLEX PROTEIN FLIE"/>
    <property type="match status" value="1"/>
</dbReference>
<comment type="similarity">
    <text evidence="2 5">Belongs to the FliE family.</text>
</comment>
<dbReference type="Proteomes" id="UP000245838">
    <property type="component" value="Chromosome sggmmb4_Chromosome"/>
</dbReference>
<comment type="subcellular location">
    <subcellularLocation>
        <location evidence="1 5">Bacterial flagellum basal body</location>
    </subcellularLocation>
</comment>
<protein>
    <recommendedName>
        <fullName evidence="3 5">Flagellar hook-basal body complex protein FliE</fullName>
    </recommendedName>
</protein>
<evidence type="ECO:0000256" key="3">
    <source>
        <dbReference type="ARBA" id="ARBA00018024"/>
    </source>
</evidence>
<evidence type="ECO:0000313" key="7">
    <source>
        <dbReference type="Proteomes" id="UP000245838"/>
    </source>
</evidence>
<proteinExistence type="inferred from homology"/>
<dbReference type="OrthoDB" id="8909229at2"/>
<dbReference type="EMBL" id="LN854557">
    <property type="protein sequence ID" value="CRL43648.1"/>
    <property type="molecule type" value="Genomic_DNA"/>
</dbReference>
<evidence type="ECO:0000313" key="6">
    <source>
        <dbReference type="EMBL" id="CRL43648.1"/>
    </source>
</evidence>
<dbReference type="GO" id="GO:0005198">
    <property type="term" value="F:structural molecule activity"/>
    <property type="evidence" value="ECO:0007669"/>
    <property type="project" value="UniProtKB-UniRule"/>
</dbReference>
<dbReference type="AlphaFoldDB" id="A0A193QES3"/>
<dbReference type="InterPro" id="IPR001624">
    <property type="entry name" value="FliE"/>
</dbReference>
<keyword evidence="6" id="KW-0969">Cilium</keyword>
<keyword evidence="4 5" id="KW-0975">Bacterial flagellum</keyword>
<sequence>MTTQAIHSVLAMMNITAEQAAGNTLTLSAPATAGAGFMSELNSSIKQINGMQIEARRKAEKFELGVPGIALNDVMVDMQKASLALHLGIQVNNKLINAYQEVMNMAV</sequence>